<dbReference type="Pfam" id="PF02624">
    <property type="entry name" value="YcaO"/>
    <property type="match status" value="1"/>
</dbReference>
<organism evidence="2 3">
    <name type="scientific">Stigmatella aurantiaca</name>
    <dbReference type="NCBI Taxonomy" id="41"/>
    <lineage>
        <taxon>Bacteria</taxon>
        <taxon>Pseudomonadati</taxon>
        <taxon>Myxococcota</taxon>
        <taxon>Myxococcia</taxon>
        <taxon>Myxococcales</taxon>
        <taxon>Cystobacterineae</taxon>
        <taxon>Archangiaceae</taxon>
        <taxon>Stigmatella</taxon>
    </lineage>
</organism>
<evidence type="ECO:0000313" key="2">
    <source>
        <dbReference type="EMBL" id="SEK49300.1"/>
    </source>
</evidence>
<dbReference type="NCBIfam" id="TIGR00702">
    <property type="entry name" value="YcaO-type kinase domain"/>
    <property type="match status" value="1"/>
</dbReference>
<keyword evidence="2" id="KW-0687">Ribonucleoprotein</keyword>
<dbReference type="InterPro" id="IPR003776">
    <property type="entry name" value="YcaO-like_dom"/>
</dbReference>
<keyword evidence="2" id="KW-0808">Transferase</keyword>
<dbReference type="GO" id="GO:0016740">
    <property type="term" value="F:transferase activity"/>
    <property type="evidence" value="ECO:0007669"/>
    <property type="project" value="UniProtKB-KW"/>
</dbReference>
<reference evidence="3" key="1">
    <citation type="submission" date="2016-10" db="EMBL/GenBank/DDBJ databases">
        <authorList>
            <person name="Varghese N."/>
            <person name="Submissions S."/>
        </authorList>
    </citation>
    <scope>NUCLEOTIDE SEQUENCE [LARGE SCALE GENOMIC DNA]</scope>
    <source>
        <strain evidence="3">DSM 17044</strain>
    </source>
</reference>
<dbReference type="PROSITE" id="PS51664">
    <property type="entry name" value="YCAO"/>
    <property type="match status" value="1"/>
</dbReference>
<proteinExistence type="predicted"/>
<evidence type="ECO:0000259" key="1">
    <source>
        <dbReference type="PROSITE" id="PS51664"/>
    </source>
</evidence>
<keyword evidence="2" id="KW-0689">Ribosomal protein</keyword>
<name>A0A1H7HK15_STIAU</name>
<dbReference type="GO" id="GO:0005840">
    <property type="term" value="C:ribosome"/>
    <property type="evidence" value="ECO:0007669"/>
    <property type="project" value="UniProtKB-KW"/>
</dbReference>
<feature type="domain" description="YcaO" evidence="1">
    <location>
        <begin position="72"/>
        <end position="405"/>
    </location>
</feature>
<accession>A0A1H7HK15</accession>
<dbReference type="PANTHER" id="PTHR37809">
    <property type="entry name" value="RIBOSOMAL PROTEIN S12 METHYLTHIOTRANSFERASE ACCESSORY FACTOR YCAO"/>
    <property type="match status" value="1"/>
</dbReference>
<sequence length="405" mass="42841">MWGTPLAAADFGLRLGAVLPTKQVVVSPGFQARLAQAMGVSRVARITGLDRTGVEVACAVRPGGHVLQVCNGKGLSAEEASLGALFETAELWAAENVPPGRLVWGSRNELDGRLGAFWSATALGSAGTLVVPRLWSDSVRCAWRQAQELHSGRTVWVPAQGVYCPPSGTVELGPVSVTWTSNGSGAHPEPRKAQLHALLEATERDQLARALPGGWTEESVRRRMLRTPGLEQKAPHTAALAQALRERGFGVYLFDATPYARTPGAVGLPVAAAVLVDLEEGPVPLTAGYACALGRDTALLRALLEAAQSRLTDIHGAREDVAATDRTAARAFAEACASVRAKRQASDLPDFSRDAGAPTRGLRRVLDQLRRAGFTQVAAVPLDAPVPGLHVQRVVVPGMRISELL</sequence>
<protein>
    <submittedName>
        <fullName evidence="2">Ribosomal protein S12 methylthiotransferase accessory factor</fullName>
    </submittedName>
</protein>
<dbReference type="Gene3D" id="3.30.160.660">
    <property type="match status" value="1"/>
</dbReference>
<keyword evidence="3" id="KW-1185">Reference proteome</keyword>
<dbReference type="PANTHER" id="PTHR37809:SF1">
    <property type="entry name" value="RIBOSOMAL PROTEIN S12 METHYLTHIOTRANSFERASE ACCESSORY FACTOR YCAO"/>
    <property type="match status" value="1"/>
</dbReference>
<dbReference type="EMBL" id="FOAP01000001">
    <property type="protein sequence ID" value="SEK49300.1"/>
    <property type="molecule type" value="Genomic_DNA"/>
</dbReference>
<evidence type="ECO:0000313" key="3">
    <source>
        <dbReference type="Proteomes" id="UP000182719"/>
    </source>
</evidence>
<dbReference type="Proteomes" id="UP000182719">
    <property type="component" value="Unassembled WGS sequence"/>
</dbReference>
<gene>
    <name evidence="2" type="ORF">SAMN05444354_101707</name>
</gene>
<dbReference type="AlphaFoldDB" id="A0A1H7HK15"/>